<keyword evidence="1" id="KW-0472">Membrane</keyword>
<organism evidence="2 3">
    <name type="scientific">Flavobacterium saccharophilum</name>
    <dbReference type="NCBI Taxonomy" id="29534"/>
    <lineage>
        <taxon>Bacteria</taxon>
        <taxon>Pseudomonadati</taxon>
        <taxon>Bacteroidota</taxon>
        <taxon>Flavobacteriia</taxon>
        <taxon>Flavobacteriales</taxon>
        <taxon>Flavobacteriaceae</taxon>
        <taxon>Flavobacterium</taxon>
    </lineage>
</organism>
<accession>A0A1M7IRS1</accession>
<dbReference type="OrthoDB" id="667305at2"/>
<evidence type="ECO:0000256" key="1">
    <source>
        <dbReference type="SAM" id="Phobius"/>
    </source>
</evidence>
<sequence>MEKLLLQIQKNCVSGIILLLPLVVFFMILEKVWGFFQKYGDKFSQFLRLDKVLGPIASDVMGGVFLLVLIYFSGYLMQFSFLKRFTEWVDNKLMVFLPGYEKNKKLAEEKLAKEMGKPITDLPILLKAGEYWQPAHLIEENAAGNAVVFVPVAPSKDQGQIYIVSASDIKRLPDTTLGSLNESIKSMGKGILDFK</sequence>
<protein>
    <submittedName>
        <fullName evidence="2">Uncharacterized membrane protein</fullName>
    </submittedName>
</protein>
<feature type="transmembrane region" description="Helical" evidence="1">
    <location>
        <begin position="56"/>
        <end position="77"/>
    </location>
</feature>
<name>A0A1M7IRS1_9FLAO</name>
<gene>
    <name evidence="2" type="ORF">SAMN05444366_3260</name>
</gene>
<dbReference type="Proteomes" id="UP000184121">
    <property type="component" value="Unassembled WGS sequence"/>
</dbReference>
<evidence type="ECO:0000313" key="2">
    <source>
        <dbReference type="EMBL" id="SHM43389.1"/>
    </source>
</evidence>
<dbReference type="RefSeq" id="WP_072974052.1">
    <property type="nucleotide sequence ID" value="NZ_FRBY01000004.1"/>
</dbReference>
<proteinExistence type="predicted"/>
<reference evidence="3" key="1">
    <citation type="submission" date="2016-11" db="EMBL/GenBank/DDBJ databases">
        <authorList>
            <person name="Varghese N."/>
            <person name="Submissions S."/>
        </authorList>
    </citation>
    <scope>NUCLEOTIDE SEQUENCE [LARGE SCALE GENOMIC DNA]</scope>
    <source>
        <strain evidence="3">DSM 1811</strain>
    </source>
</reference>
<keyword evidence="1" id="KW-1133">Transmembrane helix</keyword>
<feature type="transmembrane region" description="Helical" evidence="1">
    <location>
        <begin position="12"/>
        <end position="36"/>
    </location>
</feature>
<keyword evidence="1" id="KW-0812">Transmembrane</keyword>
<dbReference type="EMBL" id="FRBY01000004">
    <property type="protein sequence ID" value="SHM43389.1"/>
    <property type="molecule type" value="Genomic_DNA"/>
</dbReference>
<dbReference type="AlphaFoldDB" id="A0A1M7IRS1"/>
<evidence type="ECO:0000313" key="3">
    <source>
        <dbReference type="Proteomes" id="UP000184121"/>
    </source>
</evidence>
<keyword evidence="3" id="KW-1185">Reference proteome</keyword>
<dbReference type="STRING" id="29534.SAMN05444366_3260"/>